<feature type="chain" id="PRO_5020733790" description="MAM domain-containing protein" evidence="1">
    <location>
        <begin position="19"/>
        <end position="660"/>
    </location>
</feature>
<dbReference type="EMBL" id="AZBU02000002">
    <property type="protein sequence ID" value="TKR93542.1"/>
    <property type="molecule type" value="Genomic_DNA"/>
</dbReference>
<dbReference type="Gene3D" id="2.60.120.200">
    <property type="match status" value="1"/>
</dbReference>
<dbReference type="Proteomes" id="UP000298663">
    <property type="component" value="Unassembled WGS sequence"/>
</dbReference>
<name>A0A4U5PB54_STECR</name>
<dbReference type="PROSITE" id="PS50060">
    <property type="entry name" value="MAM_2"/>
    <property type="match status" value="1"/>
</dbReference>
<sequence>MVPRSILLLFAFWDLVAPYATNVDCTFETDLCGWKAIPSARLFHADAVPLGAAGSIRGDGKFVFIQSSASSPDQSEIRFSSPVIESSLSSRSFDFAYWKSSPQTKIDVCLQSAGGPFRCIDAAPAEVTQRHWFTHSLSLPPSFSPFSIVFRIRNALSAADIVAIDNIIFAKPREDEAPKPGANFFPKDFRDLKIKQIRPNSRLPVNKIPIGRPAEPSSSIQAGRFVNNIRVSPAEEQQVNPNVCDAVRCNFLGTKCLWRFDRGWRLQDGNIAIEGDGNGTAMSGLFKVPVGAFLEMDLWVSDKTSLIVSQSAHLIDRIIYSGYGLSHNGWHRIRVPMKPSYDPVEVKIQAFLEGEANNFATVSRTRLVDLKGSELPCEVEGKPPRMAFAVSQIRPNQTLQRLTALQSVKEVDVPLPRRPLAPTPSPLGFSGPSPPVFLPHQPSLGSFPSFASLGLAPASLQAPPAITLPPMIALLPQTSNPLPSNSQIAALFSDPQALQALLSKGNLPPSIGDFVSKISSQPALESQLRNLAQRFGFANLSAEKALELFKQITSSGPKTVGKTVHLPKSPLSDLPPIRPVNADDKDFEVIQKDEEIRPAPEERLKSALTNRLSSFIQLPQASDNQLPLQRKNLDFVIENAWRAREEGIPRSEEVESERII</sequence>
<dbReference type="Pfam" id="PF00629">
    <property type="entry name" value="MAM"/>
    <property type="match status" value="1"/>
</dbReference>
<proteinExistence type="predicted"/>
<keyword evidence="1" id="KW-0732">Signal</keyword>
<organism evidence="3 4">
    <name type="scientific">Steinernema carpocapsae</name>
    <name type="common">Entomopathogenic nematode</name>
    <dbReference type="NCBI Taxonomy" id="34508"/>
    <lineage>
        <taxon>Eukaryota</taxon>
        <taxon>Metazoa</taxon>
        <taxon>Ecdysozoa</taxon>
        <taxon>Nematoda</taxon>
        <taxon>Chromadorea</taxon>
        <taxon>Rhabditida</taxon>
        <taxon>Tylenchina</taxon>
        <taxon>Panagrolaimomorpha</taxon>
        <taxon>Strongyloidoidea</taxon>
        <taxon>Steinernematidae</taxon>
        <taxon>Steinernema</taxon>
    </lineage>
</organism>
<evidence type="ECO:0000259" key="2">
    <source>
        <dbReference type="PROSITE" id="PS50060"/>
    </source>
</evidence>
<feature type="signal peptide" evidence="1">
    <location>
        <begin position="1"/>
        <end position="18"/>
    </location>
</feature>
<gene>
    <name evidence="3" type="ORF">L596_007974</name>
</gene>
<reference evidence="3 4" key="2">
    <citation type="journal article" date="2019" name="G3 (Bethesda)">
        <title>Hybrid Assembly of the Genome of the Entomopathogenic Nematode Steinernema carpocapsae Identifies the X-Chromosome.</title>
        <authorList>
            <person name="Serra L."/>
            <person name="Macchietto M."/>
            <person name="Macias-Munoz A."/>
            <person name="McGill C.J."/>
            <person name="Rodriguez I.M."/>
            <person name="Rodriguez B."/>
            <person name="Murad R."/>
            <person name="Mortazavi A."/>
        </authorList>
    </citation>
    <scope>NUCLEOTIDE SEQUENCE [LARGE SCALE GENOMIC DNA]</scope>
    <source>
        <strain evidence="3 4">ALL</strain>
    </source>
</reference>
<keyword evidence="4" id="KW-1185">Reference proteome</keyword>
<evidence type="ECO:0000256" key="1">
    <source>
        <dbReference type="SAM" id="SignalP"/>
    </source>
</evidence>
<dbReference type="OrthoDB" id="5807587at2759"/>
<dbReference type="GO" id="GO:0016020">
    <property type="term" value="C:membrane"/>
    <property type="evidence" value="ECO:0007669"/>
    <property type="project" value="InterPro"/>
</dbReference>
<dbReference type="InterPro" id="IPR000998">
    <property type="entry name" value="MAM_dom"/>
</dbReference>
<evidence type="ECO:0000313" key="3">
    <source>
        <dbReference type="EMBL" id="TKR93542.1"/>
    </source>
</evidence>
<dbReference type="AlphaFoldDB" id="A0A4U5PB54"/>
<reference evidence="3 4" key="1">
    <citation type="journal article" date="2015" name="Genome Biol.">
        <title>Comparative genomics of Steinernema reveals deeply conserved gene regulatory networks.</title>
        <authorList>
            <person name="Dillman A.R."/>
            <person name="Macchietto M."/>
            <person name="Porter C.F."/>
            <person name="Rogers A."/>
            <person name="Williams B."/>
            <person name="Antoshechkin I."/>
            <person name="Lee M.M."/>
            <person name="Goodwin Z."/>
            <person name="Lu X."/>
            <person name="Lewis E.E."/>
            <person name="Goodrich-Blair H."/>
            <person name="Stock S.P."/>
            <person name="Adams B.J."/>
            <person name="Sternberg P.W."/>
            <person name="Mortazavi A."/>
        </authorList>
    </citation>
    <scope>NUCLEOTIDE SEQUENCE [LARGE SCALE GENOMIC DNA]</scope>
    <source>
        <strain evidence="3 4">ALL</strain>
    </source>
</reference>
<dbReference type="InterPro" id="IPR013320">
    <property type="entry name" value="ConA-like_dom_sf"/>
</dbReference>
<dbReference type="SMART" id="SM00137">
    <property type="entry name" value="MAM"/>
    <property type="match status" value="1"/>
</dbReference>
<comment type="caution">
    <text evidence="3">The sequence shown here is derived from an EMBL/GenBank/DDBJ whole genome shotgun (WGS) entry which is preliminary data.</text>
</comment>
<protein>
    <recommendedName>
        <fullName evidence="2">MAM domain-containing protein</fullName>
    </recommendedName>
</protein>
<dbReference type="SUPFAM" id="SSF49899">
    <property type="entry name" value="Concanavalin A-like lectins/glucanases"/>
    <property type="match status" value="1"/>
</dbReference>
<feature type="domain" description="MAM" evidence="2">
    <location>
        <begin position="23"/>
        <end position="170"/>
    </location>
</feature>
<accession>A0A4U5PB54</accession>
<evidence type="ECO:0000313" key="4">
    <source>
        <dbReference type="Proteomes" id="UP000298663"/>
    </source>
</evidence>